<gene>
    <name evidence="1" type="ORF">BJX68DRAFT_40714</name>
</gene>
<sequence length="87" mass="10067">MDECDEEYIRDILSFFEQLGELAVSKEHRLFVCFSSRHYPHVAINHKIDLVLEGQEGHDNHSLTSLPRRLLIPYAFLPQTKLMSGPS</sequence>
<dbReference type="Proteomes" id="UP001610444">
    <property type="component" value="Unassembled WGS sequence"/>
</dbReference>
<evidence type="ECO:0000313" key="1">
    <source>
        <dbReference type="EMBL" id="KAL2854200.1"/>
    </source>
</evidence>
<dbReference type="RefSeq" id="XP_070901365.1">
    <property type="nucleotide sequence ID" value="XM_071049126.1"/>
</dbReference>
<dbReference type="EMBL" id="JBFXLR010000012">
    <property type="protein sequence ID" value="KAL2854200.1"/>
    <property type="molecule type" value="Genomic_DNA"/>
</dbReference>
<organism evidence="1 2">
    <name type="scientific">Aspergillus pseudodeflectus</name>
    <dbReference type="NCBI Taxonomy" id="176178"/>
    <lineage>
        <taxon>Eukaryota</taxon>
        <taxon>Fungi</taxon>
        <taxon>Dikarya</taxon>
        <taxon>Ascomycota</taxon>
        <taxon>Pezizomycotina</taxon>
        <taxon>Eurotiomycetes</taxon>
        <taxon>Eurotiomycetidae</taxon>
        <taxon>Eurotiales</taxon>
        <taxon>Aspergillaceae</taxon>
        <taxon>Aspergillus</taxon>
        <taxon>Aspergillus subgen. Nidulantes</taxon>
    </lineage>
</organism>
<protein>
    <submittedName>
        <fullName evidence="1">Uncharacterized protein</fullName>
    </submittedName>
</protein>
<accession>A0ABR4KPJ6</accession>
<dbReference type="GeneID" id="98164290"/>
<name>A0ABR4KPJ6_9EURO</name>
<keyword evidence="2" id="KW-1185">Reference proteome</keyword>
<reference evidence="1 2" key="1">
    <citation type="submission" date="2024-07" db="EMBL/GenBank/DDBJ databases">
        <title>Section-level genome sequencing and comparative genomics of Aspergillus sections Usti and Cavernicolus.</title>
        <authorList>
            <consortium name="Lawrence Berkeley National Laboratory"/>
            <person name="Nybo J.L."/>
            <person name="Vesth T.C."/>
            <person name="Theobald S."/>
            <person name="Frisvad J.C."/>
            <person name="Larsen T.O."/>
            <person name="Kjaerboelling I."/>
            <person name="Rothschild-Mancinelli K."/>
            <person name="Lyhne E.K."/>
            <person name="Kogle M.E."/>
            <person name="Barry K."/>
            <person name="Clum A."/>
            <person name="Na H."/>
            <person name="Ledsgaard L."/>
            <person name="Lin J."/>
            <person name="Lipzen A."/>
            <person name="Kuo A."/>
            <person name="Riley R."/>
            <person name="Mondo S."/>
            <person name="LaButti K."/>
            <person name="Haridas S."/>
            <person name="Pangalinan J."/>
            <person name="Salamov A.A."/>
            <person name="Simmons B.A."/>
            <person name="Magnuson J.K."/>
            <person name="Chen J."/>
            <person name="Drula E."/>
            <person name="Henrissat B."/>
            <person name="Wiebenga A."/>
            <person name="Lubbers R.J."/>
            <person name="Gomes A.C."/>
            <person name="Macurrencykelacurrency M.R."/>
            <person name="Stajich J."/>
            <person name="Grigoriev I.V."/>
            <person name="Mortensen U.H."/>
            <person name="De vries R.P."/>
            <person name="Baker S.E."/>
            <person name="Andersen M.R."/>
        </authorList>
    </citation>
    <scope>NUCLEOTIDE SEQUENCE [LARGE SCALE GENOMIC DNA]</scope>
    <source>
        <strain evidence="1 2">CBS 756.74</strain>
    </source>
</reference>
<evidence type="ECO:0000313" key="2">
    <source>
        <dbReference type="Proteomes" id="UP001610444"/>
    </source>
</evidence>
<proteinExistence type="predicted"/>
<comment type="caution">
    <text evidence="1">The sequence shown here is derived from an EMBL/GenBank/DDBJ whole genome shotgun (WGS) entry which is preliminary data.</text>
</comment>